<gene>
    <name evidence="9" type="ORF">g.14138</name>
</gene>
<feature type="signal peptide" evidence="6">
    <location>
        <begin position="1"/>
        <end position="33"/>
    </location>
</feature>
<dbReference type="SMART" id="SM00220">
    <property type="entry name" value="S_TKc"/>
    <property type="match status" value="1"/>
</dbReference>
<keyword evidence="4" id="KW-0418">Kinase</keyword>
<keyword evidence="2" id="KW-0808">Transferase</keyword>
<dbReference type="InterPro" id="IPR000719">
    <property type="entry name" value="Prot_kinase_dom"/>
</dbReference>
<evidence type="ECO:0000256" key="5">
    <source>
        <dbReference type="ARBA" id="ARBA00022840"/>
    </source>
</evidence>
<dbReference type="InterPro" id="IPR050205">
    <property type="entry name" value="CDPK_Ser/Thr_kinases"/>
</dbReference>
<dbReference type="InterPro" id="IPR011992">
    <property type="entry name" value="EF-hand-dom_pair"/>
</dbReference>
<dbReference type="InterPro" id="IPR002048">
    <property type="entry name" value="EF_hand_dom"/>
</dbReference>
<accession>A0A1D2A9Z0</accession>
<feature type="domain" description="Protein kinase" evidence="7">
    <location>
        <begin position="101"/>
        <end position="362"/>
    </location>
</feature>
<sequence length="576" mass="63115">MHPPSSRTCTAALRRRCATLICVILHVCMLGQGAWRNVTRTGPCCVPPAFESRSHYLAPSRPPLLPAIPLSLFLPLTTPQDAYLRTHNILGRGHSDLEARYQLGRVLGRGADGVVREAVHLVKETRHACKTIYKGWLRRRSQVEGLRREVHILQMLSGHPHVASLVECIEDELAVHLVLELAAGGELLQRLGCPHADSPSEAQVARHFRAMARFLAHCHALGVVHRDVKLENFLLSTSDPATAEIKAADFGLSQFLRPGHSMRAVVGSAYYMAPEVLRRDYATPADVWSLGVVLHILLSGLAPFWGDTEAEVWAAAARARLDFSVEPWPRVSAPARALVKSMLRRDPARRPTAAQLCRHPWVTGQQSAEPLPPIVHERLKDFATMSRVRQVAMLVAEEQISKEMLPELYEVFFPPATSPDPAGAAVTCPGSRGLSPADIRAGLGRLGHELSVEESERMARTLGWGGGPRDRVPWRDFAVATLGWSAPGRAVFMRSLFDRLDSDASGLITLGKLARGLGEYGIDSEDVALVFSQADTDASGGIDFDEWSAFMAMNTRSLQEVVRHRIQATCGALGGH</sequence>
<dbReference type="InterPro" id="IPR011009">
    <property type="entry name" value="Kinase-like_dom_sf"/>
</dbReference>
<dbReference type="CDD" id="cd05117">
    <property type="entry name" value="STKc_CAMK"/>
    <property type="match status" value="1"/>
</dbReference>
<dbReference type="Pfam" id="PF13202">
    <property type="entry name" value="EF-hand_5"/>
    <property type="match status" value="1"/>
</dbReference>
<dbReference type="PROSITE" id="PS50011">
    <property type="entry name" value="PROTEIN_KINASE_DOM"/>
    <property type="match status" value="1"/>
</dbReference>
<dbReference type="EMBL" id="GDKF01002586">
    <property type="protein sequence ID" value="JAT76036.1"/>
    <property type="molecule type" value="Transcribed_RNA"/>
</dbReference>
<dbReference type="InterPro" id="IPR008271">
    <property type="entry name" value="Ser/Thr_kinase_AS"/>
</dbReference>
<evidence type="ECO:0000259" key="8">
    <source>
        <dbReference type="PROSITE" id="PS50222"/>
    </source>
</evidence>
<evidence type="ECO:0000313" key="9">
    <source>
        <dbReference type="EMBL" id="JAT76036.1"/>
    </source>
</evidence>
<evidence type="ECO:0000256" key="1">
    <source>
        <dbReference type="ARBA" id="ARBA00022527"/>
    </source>
</evidence>
<evidence type="ECO:0000259" key="7">
    <source>
        <dbReference type="PROSITE" id="PS50011"/>
    </source>
</evidence>
<proteinExistence type="predicted"/>
<dbReference type="GO" id="GO:0004674">
    <property type="term" value="F:protein serine/threonine kinase activity"/>
    <property type="evidence" value="ECO:0007669"/>
    <property type="project" value="UniProtKB-KW"/>
</dbReference>
<dbReference type="PROSITE" id="PS00108">
    <property type="entry name" value="PROTEIN_KINASE_ST"/>
    <property type="match status" value="1"/>
</dbReference>
<dbReference type="GO" id="GO:0005524">
    <property type="term" value="F:ATP binding"/>
    <property type="evidence" value="ECO:0007669"/>
    <property type="project" value="UniProtKB-KW"/>
</dbReference>
<dbReference type="Gene3D" id="1.10.238.10">
    <property type="entry name" value="EF-hand"/>
    <property type="match status" value="1"/>
</dbReference>
<name>A0A1D2A9Z0_AUXPR</name>
<feature type="chain" id="PRO_5008901456" evidence="6">
    <location>
        <begin position="34"/>
        <end position="576"/>
    </location>
</feature>
<dbReference type="SUPFAM" id="SSF56112">
    <property type="entry name" value="Protein kinase-like (PK-like)"/>
    <property type="match status" value="1"/>
</dbReference>
<evidence type="ECO:0000256" key="4">
    <source>
        <dbReference type="ARBA" id="ARBA00022777"/>
    </source>
</evidence>
<dbReference type="Gene3D" id="3.30.200.20">
    <property type="entry name" value="Phosphorylase Kinase, domain 1"/>
    <property type="match status" value="1"/>
</dbReference>
<keyword evidence="3" id="KW-0547">Nucleotide-binding</keyword>
<evidence type="ECO:0000256" key="3">
    <source>
        <dbReference type="ARBA" id="ARBA00022741"/>
    </source>
</evidence>
<reference evidence="9" key="1">
    <citation type="submission" date="2015-08" db="EMBL/GenBank/DDBJ databases">
        <authorList>
            <person name="Babu N.S."/>
            <person name="Beckwith C.J."/>
            <person name="Beseler K.G."/>
            <person name="Brison A."/>
            <person name="Carone J.V."/>
            <person name="Caskin T.P."/>
            <person name="Diamond M."/>
            <person name="Durham M.E."/>
            <person name="Foxe J.M."/>
            <person name="Go M."/>
            <person name="Henderson B.A."/>
            <person name="Jones I.B."/>
            <person name="McGettigan J.A."/>
            <person name="Micheletti S.J."/>
            <person name="Nasrallah M.E."/>
            <person name="Ortiz D."/>
            <person name="Piller C.R."/>
            <person name="Privatt S.R."/>
            <person name="Schneider S.L."/>
            <person name="Sharp S."/>
            <person name="Smith T.C."/>
            <person name="Stanton J.D."/>
            <person name="Ullery H.E."/>
            <person name="Wilson R.J."/>
            <person name="Serrano M.G."/>
            <person name="Buck G."/>
            <person name="Lee V."/>
            <person name="Wang Y."/>
            <person name="Carvalho R."/>
            <person name="Voegtly L."/>
            <person name="Shi R."/>
            <person name="Duckworth R."/>
            <person name="Johnson A."/>
            <person name="Loviza R."/>
            <person name="Walstead R."/>
            <person name="Shah Z."/>
            <person name="Kiflezghi M."/>
            <person name="Wade K."/>
            <person name="Ball S.L."/>
            <person name="Bradley K.W."/>
            <person name="Asai D.J."/>
            <person name="Bowman C.A."/>
            <person name="Russell D.A."/>
            <person name="Pope W.H."/>
            <person name="Jacobs-Sera D."/>
            <person name="Hendrix R.W."/>
            <person name="Hatfull G.F."/>
        </authorList>
    </citation>
    <scope>NUCLEOTIDE SEQUENCE</scope>
</reference>
<protein>
    <submittedName>
        <fullName evidence="9">Uncharacterized protein</fullName>
    </submittedName>
</protein>
<dbReference type="PANTHER" id="PTHR24349">
    <property type="entry name" value="SERINE/THREONINE-PROTEIN KINASE"/>
    <property type="match status" value="1"/>
</dbReference>
<dbReference type="SUPFAM" id="SSF47473">
    <property type="entry name" value="EF-hand"/>
    <property type="match status" value="1"/>
</dbReference>
<feature type="domain" description="EF-hand" evidence="8">
    <location>
        <begin position="522"/>
        <end position="557"/>
    </location>
</feature>
<dbReference type="GO" id="GO:0005509">
    <property type="term" value="F:calcium ion binding"/>
    <property type="evidence" value="ECO:0007669"/>
    <property type="project" value="InterPro"/>
</dbReference>
<organism evidence="9">
    <name type="scientific">Auxenochlorella protothecoides</name>
    <name type="common">Green microalga</name>
    <name type="synonym">Chlorella protothecoides</name>
    <dbReference type="NCBI Taxonomy" id="3075"/>
    <lineage>
        <taxon>Eukaryota</taxon>
        <taxon>Viridiplantae</taxon>
        <taxon>Chlorophyta</taxon>
        <taxon>core chlorophytes</taxon>
        <taxon>Trebouxiophyceae</taxon>
        <taxon>Chlorellales</taxon>
        <taxon>Chlorellaceae</taxon>
        <taxon>Auxenochlorella</taxon>
    </lineage>
</organism>
<dbReference type="Pfam" id="PF00069">
    <property type="entry name" value="Pkinase"/>
    <property type="match status" value="1"/>
</dbReference>
<evidence type="ECO:0000256" key="6">
    <source>
        <dbReference type="SAM" id="SignalP"/>
    </source>
</evidence>
<keyword evidence="6" id="KW-0732">Signal</keyword>
<dbReference type="Gene3D" id="1.10.510.10">
    <property type="entry name" value="Transferase(Phosphotransferase) domain 1"/>
    <property type="match status" value="1"/>
</dbReference>
<dbReference type="CDD" id="cd00051">
    <property type="entry name" value="EFh"/>
    <property type="match status" value="1"/>
</dbReference>
<evidence type="ECO:0000256" key="2">
    <source>
        <dbReference type="ARBA" id="ARBA00022679"/>
    </source>
</evidence>
<dbReference type="AlphaFoldDB" id="A0A1D2A9Z0"/>
<keyword evidence="1" id="KW-0723">Serine/threonine-protein kinase</keyword>
<dbReference type="PROSITE" id="PS50222">
    <property type="entry name" value="EF_HAND_2"/>
    <property type="match status" value="1"/>
</dbReference>
<keyword evidence="5" id="KW-0067">ATP-binding</keyword>